<protein>
    <recommendedName>
        <fullName evidence="4">Histidine phosphatase superfamily</fullName>
    </recommendedName>
</protein>
<dbReference type="RefSeq" id="XP_040724956.1">
    <property type="nucleotide sequence ID" value="XM_040870564.1"/>
</dbReference>
<evidence type="ECO:0008006" key="4">
    <source>
        <dbReference type="Google" id="ProtNLM"/>
    </source>
</evidence>
<dbReference type="SUPFAM" id="SSF53254">
    <property type="entry name" value="Phosphoglycerate mutase-like"/>
    <property type="match status" value="1"/>
</dbReference>
<keyword evidence="3" id="KW-1185">Reference proteome</keyword>
<dbReference type="AlphaFoldDB" id="A0A1Y2FCC6"/>
<evidence type="ECO:0000313" key="2">
    <source>
        <dbReference type="EMBL" id="ORY81580.1"/>
    </source>
</evidence>
<dbReference type="Proteomes" id="UP000193685">
    <property type="component" value="Unassembled WGS sequence"/>
</dbReference>
<reference evidence="2 3" key="1">
    <citation type="submission" date="2016-07" db="EMBL/GenBank/DDBJ databases">
        <title>Pervasive Adenine N6-methylation of Active Genes in Fungi.</title>
        <authorList>
            <consortium name="DOE Joint Genome Institute"/>
            <person name="Mondo S.J."/>
            <person name="Dannebaum R.O."/>
            <person name="Kuo R.C."/>
            <person name="Labutti K."/>
            <person name="Haridas S."/>
            <person name="Kuo A."/>
            <person name="Salamov A."/>
            <person name="Ahrendt S.R."/>
            <person name="Lipzen A."/>
            <person name="Sullivan W."/>
            <person name="Andreopoulos W.B."/>
            <person name="Clum A."/>
            <person name="Lindquist E."/>
            <person name="Daum C."/>
            <person name="Ramamoorthy G.K."/>
            <person name="Gryganskyi A."/>
            <person name="Culley D."/>
            <person name="Magnuson J.K."/>
            <person name="James T.Y."/>
            <person name="O'Malley M.A."/>
            <person name="Stajich J.E."/>
            <person name="Spatafora J.W."/>
            <person name="Visel A."/>
            <person name="Grigoriev I.V."/>
        </authorList>
    </citation>
    <scope>NUCLEOTIDE SEQUENCE [LARGE SCALE GENOMIC DNA]</scope>
    <source>
        <strain evidence="2 3">12-1054</strain>
    </source>
</reference>
<dbReference type="GeneID" id="63787163"/>
<dbReference type="STRING" id="56484.A0A1Y2FCC6"/>
<gene>
    <name evidence="2" type="ORF">BCR37DRAFT_387815</name>
</gene>
<dbReference type="Gene3D" id="3.40.50.1240">
    <property type="entry name" value="Phosphoglycerate mutase-like"/>
    <property type="match status" value="1"/>
</dbReference>
<comment type="caution">
    <text evidence="2">The sequence shown here is derived from an EMBL/GenBank/DDBJ whole genome shotgun (WGS) entry which is preliminary data.</text>
</comment>
<evidence type="ECO:0000313" key="3">
    <source>
        <dbReference type="Proteomes" id="UP000193685"/>
    </source>
</evidence>
<dbReference type="InterPro" id="IPR029033">
    <property type="entry name" value="His_PPase_superfam"/>
</dbReference>
<organism evidence="2 3">
    <name type="scientific">Protomyces lactucae-debilis</name>
    <dbReference type="NCBI Taxonomy" id="2754530"/>
    <lineage>
        <taxon>Eukaryota</taxon>
        <taxon>Fungi</taxon>
        <taxon>Dikarya</taxon>
        <taxon>Ascomycota</taxon>
        <taxon>Taphrinomycotina</taxon>
        <taxon>Taphrinomycetes</taxon>
        <taxon>Taphrinales</taxon>
        <taxon>Protomycetaceae</taxon>
        <taxon>Protomyces</taxon>
    </lineage>
</organism>
<feature type="region of interest" description="Disordered" evidence="1">
    <location>
        <begin position="1"/>
        <end position="23"/>
    </location>
</feature>
<dbReference type="OMA" id="ICWEHKA"/>
<dbReference type="EMBL" id="MCFI01000011">
    <property type="protein sequence ID" value="ORY81580.1"/>
    <property type="molecule type" value="Genomic_DNA"/>
</dbReference>
<evidence type="ECO:0000256" key="1">
    <source>
        <dbReference type="SAM" id="MobiDB-lite"/>
    </source>
</evidence>
<proteinExistence type="predicted"/>
<name>A0A1Y2FCC6_PROLT</name>
<accession>A0A1Y2FCC6</accession>
<sequence>MSLETIAAKSKTPAHDNQGGRTPHVYFVRHGEKPRDDSDSELSALGVRRSQCIANLFSHEPYHIKHILVPATVTKKDGLHRQRSLKTILPLADALGLSKHIDMCDRDDAKCAAGKIRAALALGDGDIVVCWEHKKLSDIVQELGDTHNMKYPKDKFDLIWDYAGNKLDQVQSIRSQNCSGLDGYPL</sequence>
<dbReference type="OrthoDB" id="425925at2759"/>